<feature type="transmembrane region" description="Helical" evidence="7">
    <location>
        <begin position="201"/>
        <end position="228"/>
    </location>
</feature>
<feature type="transmembrane region" description="Helical" evidence="7">
    <location>
        <begin position="248"/>
        <end position="269"/>
    </location>
</feature>
<evidence type="ECO:0000256" key="1">
    <source>
        <dbReference type="ARBA" id="ARBA00004651"/>
    </source>
</evidence>
<keyword evidence="9" id="KW-1185">Reference proteome</keyword>
<keyword evidence="5 7" id="KW-1133">Transmembrane helix</keyword>
<feature type="transmembrane region" description="Helical" evidence="7">
    <location>
        <begin position="17"/>
        <end position="35"/>
    </location>
</feature>
<evidence type="ECO:0000256" key="3">
    <source>
        <dbReference type="ARBA" id="ARBA00022475"/>
    </source>
</evidence>
<feature type="transmembrane region" description="Helical" evidence="7">
    <location>
        <begin position="361"/>
        <end position="378"/>
    </location>
</feature>
<evidence type="ECO:0000256" key="7">
    <source>
        <dbReference type="SAM" id="Phobius"/>
    </source>
</evidence>
<dbReference type="RefSeq" id="WP_284303124.1">
    <property type="nucleotide sequence ID" value="NZ_BSUO01000001.1"/>
</dbReference>
<comment type="subcellular location">
    <subcellularLocation>
        <location evidence="1">Cell membrane</location>
        <topology evidence="1">Multi-pass membrane protein</topology>
    </subcellularLocation>
</comment>
<evidence type="ECO:0000256" key="2">
    <source>
        <dbReference type="ARBA" id="ARBA00008929"/>
    </source>
</evidence>
<dbReference type="InterPro" id="IPR005614">
    <property type="entry name" value="NrfD-like"/>
</dbReference>
<dbReference type="InterPro" id="IPR052049">
    <property type="entry name" value="Electron_transfer_protein"/>
</dbReference>
<evidence type="ECO:0000256" key="6">
    <source>
        <dbReference type="ARBA" id="ARBA00023136"/>
    </source>
</evidence>
<organism evidence="8 9">
    <name type="scientific">Mobilicoccus caccae</name>
    <dbReference type="NCBI Taxonomy" id="1859295"/>
    <lineage>
        <taxon>Bacteria</taxon>
        <taxon>Bacillati</taxon>
        <taxon>Actinomycetota</taxon>
        <taxon>Actinomycetes</taxon>
        <taxon>Micrococcales</taxon>
        <taxon>Dermatophilaceae</taxon>
        <taxon>Mobilicoccus</taxon>
    </lineage>
</organism>
<dbReference type="EMBL" id="BSUO01000001">
    <property type="protein sequence ID" value="GMA39147.1"/>
    <property type="molecule type" value="Genomic_DNA"/>
</dbReference>
<keyword evidence="6 7" id="KW-0472">Membrane</keyword>
<proteinExistence type="inferred from homology"/>
<comment type="similarity">
    <text evidence="2">Belongs to the NrfD family.</text>
</comment>
<dbReference type="Proteomes" id="UP001157126">
    <property type="component" value="Unassembled WGS sequence"/>
</dbReference>
<sequence>MGPRPPHRGVPHPRARTIWYAVLLVALAVGSWGLYNRVFGGLATTDLTSTMPWGAWVAFYIYFVGLSAGAFLVSSLIYVFGMHQFERIGRAALLSAIVSMGVALCFIGADLGRMERAPITMIFFHWTSPLSWEVRFYVLYIALLVTELVIAIRVQRRLVRSVERAHRWMRILGTIGVPLAIFGVHGGTGTIFAVVKARAMWFGGLFPVIFVVSAMVSGTALLIAVHYWQARGAGRRPDRVLIRNLSTVLLAAVLIDLGLTFYEFVVPLLAFEHHDQNIITLQAFGPYAWTFWIIQMGMGMIIPAAIILSPLKKRTGAIVAAAMICVVGIVGVRFNIVVPPLIPPVIEGYPTGDYYPTLNEWLLSMFFIAGGALVYSLVSEWQPIHEPDPDDHAALAADRGEVPSVATAHTEKEALS</sequence>
<comment type="caution">
    <text evidence="8">The sequence shown here is derived from an EMBL/GenBank/DDBJ whole genome shotgun (WGS) entry which is preliminary data.</text>
</comment>
<evidence type="ECO:0000256" key="5">
    <source>
        <dbReference type="ARBA" id="ARBA00022989"/>
    </source>
</evidence>
<evidence type="ECO:0000313" key="8">
    <source>
        <dbReference type="EMBL" id="GMA39147.1"/>
    </source>
</evidence>
<feature type="transmembrane region" description="Helical" evidence="7">
    <location>
        <begin position="289"/>
        <end position="311"/>
    </location>
</feature>
<dbReference type="PANTHER" id="PTHR34856:SF2">
    <property type="entry name" value="PROTEIN NRFD"/>
    <property type="match status" value="1"/>
</dbReference>
<keyword evidence="4 7" id="KW-0812">Transmembrane</keyword>
<dbReference type="Gene3D" id="1.20.1630.10">
    <property type="entry name" value="Formate dehydrogenase/DMSO reductase domain"/>
    <property type="match status" value="1"/>
</dbReference>
<feature type="transmembrane region" description="Helical" evidence="7">
    <location>
        <begin position="175"/>
        <end position="195"/>
    </location>
</feature>
<dbReference type="PANTHER" id="PTHR34856">
    <property type="entry name" value="PROTEIN NRFD"/>
    <property type="match status" value="1"/>
</dbReference>
<feature type="transmembrane region" description="Helical" evidence="7">
    <location>
        <begin position="55"/>
        <end position="80"/>
    </location>
</feature>
<protein>
    <submittedName>
        <fullName evidence="8">Oxidoreductase</fullName>
    </submittedName>
</protein>
<dbReference type="Pfam" id="PF03916">
    <property type="entry name" value="NrfD"/>
    <property type="match status" value="1"/>
</dbReference>
<name>A0ABQ6IMJ9_9MICO</name>
<gene>
    <name evidence="8" type="ORF">GCM10025883_11920</name>
</gene>
<keyword evidence="3" id="KW-1003">Cell membrane</keyword>
<feature type="transmembrane region" description="Helical" evidence="7">
    <location>
        <begin position="318"/>
        <end position="341"/>
    </location>
</feature>
<evidence type="ECO:0000313" key="9">
    <source>
        <dbReference type="Proteomes" id="UP001157126"/>
    </source>
</evidence>
<reference evidence="9" key="1">
    <citation type="journal article" date="2019" name="Int. J. Syst. Evol. Microbiol.">
        <title>The Global Catalogue of Microorganisms (GCM) 10K type strain sequencing project: providing services to taxonomists for standard genome sequencing and annotation.</title>
        <authorList>
            <consortium name="The Broad Institute Genomics Platform"/>
            <consortium name="The Broad Institute Genome Sequencing Center for Infectious Disease"/>
            <person name="Wu L."/>
            <person name="Ma J."/>
        </authorList>
    </citation>
    <scope>NUCLEOTIDE SEQUENCE [LARGE SCALE GENOMIC DNA]</scope>
    <source>
        <strain evidence="9">NBRC 113072</strain>
    </source>
</reference>
<evidence type="ECO:0000256" key="4">
    <source>
        <dbReference type="ARBA" id="ARBA00022692"/>
    </source>
</evidence>
<accession>A0ABQ6IMJ9</accession>
<feature type="transmembrane region" description="Helical" evidence="7">
    <location>
        <begin position="134"/>
        <end position="154"/>
    </location>
</feature>
<feature type="transmembrane region" description="Helical" evidence="7">
    <location>
        <begin position="92"/>
        <end position="114"/>
    </location>
</feature>